<protein>
    <submittedName>
        <fullName evidence="2">Uncharacterized protein</fullName>
    </submittedName>
</protein>
<keyword evidence="1" id="KW-0472">Membrane</keyword>
<feature type="transmembrane region" description="Helical" evidence="1">
    <location>
        <begin position="29"/>
        <end position="49"/>
    </location>
</feature>
<proteinExistence type="predicted"/>
<evidence type="ECO:0000313" key="2">
    <source>
        <dbReference type="EMBL" id="STZ69089.1"/>
    </source>
</evidence>
<dbReference type="AlphaFoldDB" id="A0A378U1F6"/>
<evidence type="ECO:0000313" key="3">
    <source>
        <dbReference type="Proteomes" id="UP000255024"/>
    </source>
</evidence>
<evidence type="ECO:0000256" key="1">
    <source>
        <dbReference type="SAM" id="Phobius"/>
    </source>
</evidence>
<keyword evidence="3" id="KW-1185">Reference proteome</keyword>
<name>A0A378U1F6_MYROD</name>
<dbReference type="Proteomes" id="UP000255024">
    <property type="component" value="Unassembled WGS sequence"/>
</dbReference>
<keyword evidence="1" id="KW-0812">Transmembrane</keyword>
<dbReference type="EMBL" id="UGQL01000002">
    <property type="protein sequence ID" value="STZ69089.1"/>
    <property type="molecule type" value="Genomic_DNA"/>
</dbReference>
<keyword evidence="1" id="KW-1133">Transmembrane helix</keyword>
<reference evidence="2 3" key="1">
    <citation type="submission" date="2018-06" db="EMBL/GenBank/DDBJ databases">
        <authorList>
            <consortium name="Pathogen Informatics"/>
            <person name="Doyle S."/>
        </authorList>
    </citation>
    <scope>NUCLEOTIDE SEQUENCE [LARGE SCALE GENOMIC DNA]</scope>
    <source>
        <strain evidence="2 3">NCTC11179</strain>
    </source>
</reference>
<accession>A0A378U1F6</accession>
<feature type="transmembrane region" description="Helical" evidence="1">
    <location>
        <begin position="5"/>
        <end position="23"/>
    </location>
</feature>
<gene>
    <name evidence="2" type="ORF">NCTC11179_02584</name>
</gene>
<sequence length="51" mass="6317">MNTIFLYICLVIFMFFKSLDYMMNEFWIVFEYFSICYLGRYSFLVILLINS</sequence>
<organism evidence="2 3">
    <name type="scientific">Myroides odoratus</name>
    <name type="common">Flavobacterium odoratum</name>
    <dbReference type="NCBI Taxonomy" id="256"/>
    <lineage>
        <taxon>Bacteria</taxon>
        <taxon>Pseudomonadati</taxon>
        <taxon>Bacteroidota</taxon>
        <taxon>Flavobacteriia</taxon>
        <taxon>Flavobacteriales</taxon>
        <taxon>Flavobacteriaceae</taxon>
        <taxon>Myroides</taxon>
    </lineage>
</organism>